<dbReference type="InterPro" id="IPR036188">
    <property type="entry name" value="FAD/NAD-bd_sf"/>
</dbReference>
<dbReference type="InterPro" id="IPR050281">
    <property type="entry name" value="Flavin_monoamine_oxidase"/>
</dbReference>
<evidence type="ECO:0000259" key="3">
    <source>
        <dbReference type="Pfam" id="PF01593"/>
    </source>
</evidence>
<dbReference type="GO" id="GO:0006598">
    <property type="term" value="P:polyamine catabolic process"/>
    <property type="evidence" value="ECO:0007669"/>
    <property type="project" value="TreeGrafter"/>
</dbReference>
<evidence type="ECO:0000313" key="5">
    <source>
        <dbReference type="Proteomes" id="UP000287651"/>
    </source>
</evidence>
<comment type="caution">
    <text evidence="4">The sequence shown here is derived from an EMBL/GenBank/DDBJ whole genome shotgun (WGS) entry which is preliminary data.</text>
</comment>
<dbReference type="GO" id="GO:0046592">
    <property type="term" value="F:polyamine oxidase activity"/>
    <property type="evidence" value="ECO:0007669"/>
    <property type="project" value="TreeGrafter"/>
</dbReference>
<dbReference type="Proteomes" id="UP000287651">
    <property type="component" value="Unassembled WGS sequence"/>
</dbReference>
<dbReference type="SUPFAM" id="SSF51905">
    <property type="entry name" value="FAD/NAD(P)-binding domain"/>
    <property type="match status" value="1"/>
</dbReference>
<accession>A0A426ZF06</accession>
<gene>
    <name evidence="4" type="ORF">B296_00010314</name>
</gene>
<dbReference type="Gene3D" id="3.90.660.10">
    <property type="match status" value="1"/>
</dbReference>
<sequence>MLSSFIYQLYFYGFPCFTNCRKFCSLAVMDLWFVATDLSLTHLQKVSTFVSTTSMFCRLADDIEKMSDKAAAEFAFSQLKGILPDASEPIQYLVSHWGTDENSLGSYTYDAVGKPREYFERLRIPVDNLFFAGEATSIKYTGTVHGAFSTGLMAAEECRMRVLEKYGDLDTLEMFHPAMGEEAASISVPLLISRM</sequence>
<name>A0A426ZF06_ENSVE</name>
<dbReference type="EMBL" id="AMZH03006936">
    <property type="protein sequence ID" value="RRT62555.1"/>
    <property type="molecule type" value="Genomic_DNA"/>
</dbReference>
<feature type="domain" description="Amine oxidase" evidence="3">
    <location>
        <begin position="57"/>
        <end position="158"/>
    </location>
</feature>
<reference evidence="4 5" key="1">
    <citation type="journal article" date="2014" name="Agronomy (Basel)">
        <title>A Draft Genome Sequence for Ensete ventricosum, the Drought-Tolerant Tree Against Hunger.</title>
        <authorList>
            <person name="Harrison J."/>
            <person name="Moore K.A."/>
            <person name="Paszkiewicz K."/>
            <person name="Jones T."/>
            <person name="Grant M."/>
            <person name="Ambacheew D."/>
            <person name="Muzemil S."/>
            <person name="Studholme D.J."/>
        </authorList>
    </citation>
    <scope>NUCLEOTIDE SEQUENCE [LARGE SCALE GENOMIC DNA]</scope>
</reference>
<evidence type="ECO:0000256" key="2">
    <source>
        <dbReference type="ARBA" id="ARBA00023002"/>
    </source>
</evidence>
<dbReference type="AlphaFoldDB" id="A0A426ZF06"/>
<evidence type="ECO:0000256" key="1">
    <source>
        <dbReference type="ARBA" id="ARBA00005995"/>
    </source>
</evidence>
<protein>
    <recommendedName>
        <fullName evidence="3">Amine oxidase domain-containing protein</fullName>
    </recommendedName>
</protein>
<proteinExistence type="inferred from homology"/>
<dbReference type="InterPro" id="IPR002937">
    <property type="entry name" value="Amino_oxidase"/>
</dbReference>
<dbReference type="SUPFAM" id="SSF54373">
    <property type="entry name" value="FAD-linked reductases, C-terminal domain"/>
    <property type="match status" value="1"/>
</dbReference>
<dbReference type="PANTHER" id="PTHR10742:SF386">
    <property type="entry name" value="LYSINE-SPECIFIC HISTONE DEMETHYLASE 1A"/>
    <property type="match status" value="1"/>
</dbReference>
<comment type="similarity">
    <text evidence="1">Belongs to the flavin monoamine oxidase family.</text>
</comment>
<keyword evidence="2" id="KW-0560">Oxidoreductase</keyword>
<evidence type="ECO:0000313" key="4">
    <source>
        <dbReference type="EMBL" id="RRT62555.1"/>
    </source>
</evidence>
<dbReference type="GO" id="GO:0005777">
    <property type="term" value="C:peroxisome"/>
    <property type="evidence" value="ECO:0007669"/>
    <property type="project" value="TreeGrafter"/>
</dbReference>
<organism evidence="4 5">
    <name type="scientific">Ensete ventricosum</name>
    <name type="common">Abyssinian banana</name>
    <name type="synonym">Musa ensete</name>
    <dbReference type="NCBI Taxonomy" id="4639"/>
    <lineage>
        <taxon>Eukaryota</taxon>
        <taxon>Viridiplantae</taxon>
        <taxon>Streptophyta</taxon>
        <taxon>Embryophyta</taxon>
        <taxon>Tracheophyta</taxon>
        <taxon>Spermatophyta</taxon>
        <taxon>Magnoliopsida</taxon>
        <taxon>Liliopsida</taxon>
        <taxon>Zingiberales</taxon>
        <taxon>Musaceae</taxon>
        <taxon>Ensete</taxon>
    </lineage>
</organism>
<dbReference type="Pfam" id="PF01593">
    <property type="entry name" value="Amino_oxidase"/>
    <property type="match status" value="1"/>
</dbReference>
<dbReference type="Gene3D" id="3.50.50.60">
    <property type="entry name" value="FAD/NAD(P)-binding domain"/>
    <property type="match status" value="1"/>
</dbReference>
<dbReference type="PANTHER" id="PTHR10742">
    <property type="entry name" value="FLAVIN MONOAMINE OXIDASE"/>
    <property type="match status" value="1"/>
</dbReference>